<feature type="chain" id="PRO_5038675574" evidence="5">
    <location>
        <begin position="22"/>
        <end position="501"/>
    </location>
</feature>
<dbReference type="Gene3D" id="2.60.40.1180">
    <property type="entry name" value="Golgi alpha-mannosidase II"/>
    <property type="match status" value="1"/>
</dbReference>
<evidence type="ECO:0000256" key="4">
    <source>
        <dbReference type="RuleBase" id="RU361188"/>
    </source>
</evidence>
<gene>
    <name evidence="8" type="ORF">SAMN05216192_12094</name>
</gene>
<reference evidence="9" key="1">
    <citation type="submission" date="2016-10" db="EMBL/GenBank/DDBJ databases">
        <authorList>
            <person name="Varghese N."/>
            <person name="Submissions S."/>
        </authorList>
    </citation>
    <scope>NUCLEOTIDE SEQUENCE [LARGE SCALE GENOMIC DNA]</scope>
    <source>
        <strain evidence="9">CGMCC 1.11012</strain>
    </source>
</reference>
<dbReference type="InterPro" id="IPR001139">
    <property type="entry name" value="Glyco_hydro_30"/>
</dbReference>
<dbReference type="InterPro" id="IPR013780">
    <property type="entry name" value="Glyco_hydro_b"/>
</dbReference>
<evidence type="ECO:0000313" key="8">
    <source>
        <dbReference type="EMBL" id="SDJ62873.1"/>
    </source>
</evidence>
<evidence type="ECO:0000259" key="7">
    <source>
        <dbReference type="Pfam" id="PF17189"/>
    </source>
</evidence>
<dbReference type="Gene3D" id="3.20.20.80">
    <property type="entry name" value="Glycosidases"/>
    <property type="match status" value="1"/>
</dbReference>
<keyword evidence="3 4" id="KW-0378">Hydrolase</keyword>
<dbReference type="GO" id="GO:0016020">
    <property type="term" value="C:membrane"/>
    <property type="evidence" value="ECO:0007669"/>
    <property type="project" value="GOC"/>
</dbReference>
<dbReference type="PRINTS" id="PR00843">
    <property type="entry name" value="GLHYDRLASE30"/>
</dbReference>
<sequence length="501" mass="54922">MRRRKLLLAVAAAAAALTALTAVILYNYKPEQTGLSQIEVNAWVTTGDQSSLLAPQEPFFFRDSADTDGEKVHSAAGQPVITVNPDQEYQTMDGFGASVTGSSAFLINKQMSEVQREALVKDLFSPEGIRLSFVRHSVGASDFSVDADGNPASYTYDDTESGEDYGLEQFSAAKDKDVTELLRRIVDANETVKVMGTPWTAPPWMKYGEQIHNGWYLNYAEPRVYSAYAQYLARYIKDYEKLGIPIYALTVQNEPEYTTADYPSMSMGAEEQAYFIGNFLGPEFSKQGIMSKIVAFDHNWDIAESYTQTVLSDAKANAYTDGTAYHCYAGSPEVMGKVHEAHPEKEIYVTECSGGAWSEDFGDNLTWLMSKLIIGGPRNWAKAVLLWNLALNPDGGPANGGCTNCRGVVTVDGQGESGYSRNVEYYALGHASRFTDPGAVRIGSTQAGGIENVAYRNPDGSIVLIALNPADEDRAFSVQWGERAFTFTLKASSAVTFKWQP</sequence>
<dbReference type="GO" id="GO:0006680">
    <property type="term" value="P:glucosylceramide catabolic process"/>
    <property type="evidence" value="ECO:0007669"/>
    <property type="project" value="TreeGrafter"/>
</dbReference>
<dbReference type="PANTHER" id="PTHR11069">
    <property type="entry name" value="GLUCOSYLCERAMIDASE"/>
    <property type="match status" value="1"/>
</dbReference>
<evidence type="ECO:0000259" key="6">
    <source>
        <dbReference type="Pfam" id="PF02055"/>
    </source>
</evidence>
<proteinExistence type="inferred from homology"/>
<feature type="domain" description="Glycosyl hydrolase family 30 beta sandwich" evidence="7">
    <location>
        <begin position="438"/>
        <end position="497"/>
    </location>
</feature>
<dbReference type="EMBL" id="FNDX01000020">
    <property type="protein sequence ID" value="SDJ62873.1"/>
    <property type="molecule type" value="Genomic_DNA"/>
</dbReference>
<dbReference type="GO" id="GO:0004348">
    <property type="term" value="F:glucosylceramidase activity"/>
    <property type="evidence" value="ECO:0007669"/>
    <property type="project" value="InterPro"/>
</dbReference>
<organism evidence="8 9">
    <name type="scientific">Paenibacillus typhae</name>
    <dbReference type="NCBI Taxonomy" id="1174501"/>
    <lineage>
        <taxon>Bacteria</taxon>
        <taxon>Bacillati</taxon>
        <taxon>Bacillota</taxon>
        <taxon>Bacilli</taxon>
        <taxon>Bacillales</taxon>
        <taxon>Paenibacillaceae</taxon>
        <taxon>Paenibacillus</taxon>
    </lineage>
</organism>
<dbReference type="SUPFAM" id="SSF51445">
    <property type="entry name" value="(Trans)glycosidases"/>
    <property type="match status" value="1"/>
</dbReference>
<feature type="domain" description="Glycosyl hydrolase family 30 TIM-barrel" evidence="6">
    <location>
        <begin position="93"/>
        <end position="434"/>
    </location>
</feature>
<evidence type="ECO:0000256" key="5">
    <source>
        <dbReference type="SAM" id="SignalP"/>
    </source>
</evidence>
<dbReference type="Pfam" id="PF17189">
    <property type="entry name" value="Glyco_hydro_30C"/>
    <property type="match status" value="1"/>
</dbReference>
<dbReference type="InterPro" id="IPR033453">
    <property type="entry name" value="Glyco_hydro_30_TIM-barrel"/>
</dbReference>
<evidence type="ECO:0000313" key="9">
    <source>
        <dbReference type="Proteomes" id="UP000199050"/>
    </source>
</evidence>
<dbReference type="STRING" id="1174501.SAMN05216192_12094"/>
<evidence type="ECO:0000256" key="1">
    <source>
        <dbReference type="ARBA" id="ARBA00005382"/>
    </source>
</evidence>
<protein>
    <submittedName>
        <fullName evidence="8">Glucosylceramidase</fullName>
    </submittedName>
</protein>
<dbReference type="PANTHER" id="PTHR11069:SF23">
    <property type="entry name" value="LYSOSOMAL ACID GLUCOSYLCERAMIDASE"/>
    <property type="match status" value="1"/>
</dbReference>
<keyword evidence="2 5" id="KW-0732">Signal</keyword>
<comment type="similarity">
    <text evidence="1 4">Belongs to the glycosyl hydrolase 30 family.</text>
</comment>
<accession>A0A1G8VA38</accession>
<keyword evidence="9" id="KW-1185">Reference proteome</keyword>
<dbReference type="AlphaFoldDB" id="A0A1G8VA38"/>
<dbReference type="InterPro" id="IPR033452">
    <property type="entry name" value="GH30_C"/>
</dbReference>
<evidence type="ECO:0000256" key="3">
    <source>
        <dbReference type="ARBA" id="ARBA00022801"/>
    </source>
</evidence>
<dbReference type="OrthoDB" id="9806701at2"/>
<dbReference type="Proteomes" id="UP000199050">
    <property type="component" value="Unassembled WGS sequence"/>
</dbReference>
<feature type="signal peptide" evidence="5">
    <location>
        <begin position="1"/>
        <end position="21"/>
    </location>
</feature>
<evidence type="ECO:0000256" key="2">
    <source>
        <dbReference type="ARBA" id="ARBA00022729"/>
    </source>
</evidence>
<dbReference type="Pfam" id="PF02055">
    <property type="entry name" value="Glyco_hydro_30"/>
    <property type="match status" value="1"/>
</dbReference>
<name>A0A1G8VA38_9BACL</name>
<keyword evidence="4" id="KW-0326">Glycosidase</keyword>
<dbReference type="RefSeq" id="WP_090715970.1">
    <property type="nucleotide sequence ID" value="NZ_CBCSKY010000020.1"/>
</dbReference>
<dbReference type="SUPFAM" id="SSF51011">
    <property type="entry name" value="Glycosyl hydrolase domain"/>
    <property type="match status" value="1"/>
</dbReference>
<dbReference type="InterPro" id="IPR017853">
    <property type="entry name" value="GH"/>
</dbReference>